<comment type="similarity">
    <text evidence="1">Belongs to the protein-tyrosine phosphatase family. Non-receptor class subfamily.</text>
</comment>
<dbReference type="SMART" id="SM00195">
    <property type="entry name" value="DSPc"/>
    <property type="match status" value="1"/>
</dbReference>
<reference evidence="4 5" key="1">
    <citation type="submission" date="2015-01" db="EMBL/GenBank/DDBJ databases">
        <title>The Genome Sequence of Exophiala oligosperma CBS72588.</title>
        <authorList>
            <consortium name="The Broad Institute Genomics Platform"/>
            <person name="Cuomo C."/>
            <person name="de Hoog S."/>
            <person name="Gorbushina A."/>
            <person name="Stielow B."/>
            <person name="Teixiera M."/>
            <person name="Abouelleil A."/>
            <person name="Chapman S.B."/>
            <person name="Priest M."/>
            <person name="Young S.K."/>
            <person name="Wortman J."/>
            <person name="Nusbaum C."/>
            <person name="Birren B."/>
        </authorList>
    </citation>
    <scope>NUCLEOTIDE SEQUENCE [LARGE SCALE GENOMIC DNA]</scope>
    <source>
        <strain evidence="4 5">CBS 72588</strain>
    </source>
</reference>
<dbReference type="Gene3D" id="3.90.190.10">
    <property type="entry name" value="Protein tyrosine phosphatase superfamily"/>
    <property type="match status" value="1"/>
</dbReference>
<dbReference type="InterPro" id="IPR052449">
    <property type="entry name" value="STYX-Interacting_Phosphatase"/>
</dbReference>
<dbReference type="PANTHER" id="PTHR46588">
    <property type="entry name" value="SERINE/THREONINE/TYROSINE-INTERACTING PROTEIN"/>
    <property type="match status" value="1"/>
</dbReference>
<dbReference type="Proteomes" id="UP000053342">
    <property type="component" value="Unassembled WGS sequence"/>
</dbReference>
<dbReference type="InterPro" id="IPR029021">
    <property type="entry name" value="Prot-tyrosine_phosphatase-like"/>
</dbReference>
<sequence length="326" mass="35701">MAGHVEDAPLGRDAYVRTTPFSDKHLLVANRVALPPPRTIWPIGQPTATLSVEQWDVEHTTDVYGDPGFLTSLNKLQKLGMEHTMDSWTYEDRRVAQNILPFLFLGPVSAAKDPDFIRRAGITLVIAMRSSAAVKTRPNFLHPSTVPSMAGLQTMTCDAEASYDLFPKLRPTIKGMNDHLQATCSRMPIQAASDVRGRIFVYCESGNGRSANLIAAYLVAVFGVSAISALQVVQSRRFSIAPDDAAKQMLVNFEGLVEAERQVSGVDAVSVAKSLSRQNENTPGPASRPAKRGYHEFDDSDVDMDESNEVETITRQGIAPYADSYD</sequence>
<feature type="compositionally biased region" description="Polar residues" evidence="2">
    <location>
        <begin position="274"/>
        <end position="284"/>
    </location>
</feature>
<dbReference type="HOGENOM" id="CLU_049471_0_0_1"/>
<evidence type="ECO:0000256" key="1">
    <source>
        <dbReference type="ARBA" id="ARBA00009649"/>
    </source>
</evidence>
<dbReference type="InterPro" id="IPR020422">
    <property type="entry name" value="TYR_PHOSPHATASE_DUAL_dom"/>
</dbReference>
<dbReference type="GO" id="GO:0070372">
    <property type="term" value="P:regulation of ERK1 and ERK2 cascade"/>
    <property type="evidence" value="ECO:0007669"/>
    <property type="project" value="TreeGrafter"/>
</dbReference>
<dbReference type="InterPro" id="IPR000387">
    <property type="entry name" value="Tyr_Pase_dom"/>
</dbReference>
<dbReference type="GO" id="GO:0005737">
    <property type="term" value="C:cytoplasm"/>
    <property type="evidence" value="ECO:0007669"/>
    <property type="project" value="TreeGrafter"/>
</dbReference>
<dbReference type="RefSeq" id="XP_016265425.1">
    <property type="nucleotide sequence ID" value="XM_016404420.1"/>
</dbReference>
<evidence type="ECO:0000259" key="3">
    <source>
        <dbReference type="PROSITE" id="PS50056"/>
    </source>
</evidence>
<dbReference type="PANTHER" id="PTHR46588:SF1">
    <property type="entry name" value="SERINE_THREONINE_TYROSINE-INTERACTING PROTEIN"/>
    <property type="match status" value="1"/>
</dbReference>
<dbReference type="GO" id="GO:0005654">
    <property type="term" value="C:nucleoplasm"/>
    <property type="evidence" value="ECO:0007669"/>
    <property type="project" value="TreeGrafter"/>
</dbReference>
<dbReference type="VEuPathDB" id="FungiDB:PV06_03611"/>
<gene>
    <name evidence="4" type="ORF">PV06_03611</name>
</gene>
<dbReference type="AlphaFoldDB" id="A0A0D2EB28"/>
<name>A0A0D2EB28_9EURO</name>
<dbReference type="GO" id="GO:0062026">
    <property type="term" value="P:negative regulation of SCF-dependent proteasomal ubiquitin-dependent catabolic process"/>
    <property type="evidence" value="ECO:0007669"/>
    <property type="project" value="TreeGrafter"/>
</dbReference>
<protein>
    <recommendedName>
        <fullName evidence="3">Tyrosine specific protein phosphatases domain-containing protein</fullName>
    </recommendedName>
</protein>
<evidence type="ECO:0000313" key="5">
    <source>
        <dbReference type="Proteomes" id="UP000053342"/>
    </source>
</evidence>
<keyword evidence="5" id="KW-1185">Reference proteome</keyword>
<dbReference type="OrthoDB" id="10252009at2759"/>
<dbReference type="SUPFAM" id="SSF52799">
    <property type="entry name" value="(Phosphotyrosine protein) phosphatases II"/>
    <property type="match status" value="1"/>
</dbReference>
<dbReference type="InterPro" id="IPR000340">
    <property type="entry name" value="Dual-sp_phosphatase_cat-dom"/>
</dbReference>
<dbReference type="CDD" id="cd14498">
    <property type="entry name" value="DSP"/>
    <property type="match status" value="1"/>
</dbReference>
<feature type="region of interest" description="Disordered" evidence="2">
    <location>
        <begin position="274"/>
        <end position="326"/>
    </location>
</feature>
<evidence type="ECO:0000256" key="2">
    <source>
        <dbReference type="SAM" id="MobiDB-lite"/>
    </source>
</evidence>
<dbReference type="STRING" id="215243.A0A0D2EB28"/>
<feature type="domain" description="Tyrosine specific protein phosphatases" evidence="3">
    <location>
        <begin position="197"/>
        <end position="248"/>
    </location>
</feature>
<dbReference type="Pfam" id="PF00782">
    <property type="entry name" value="DSPc"/>
    <property type="match status" value="1"/>
</dbReference>
<dbReference type="PROSITE" id="PS50056">
    <property type="entry name" value="TYR_PHOSPHATASE_2"/>
    <property type="match status" value="1"/>
</dbReference>
<evidence type="ECO:0000313" key="4">
    <source>
        <dbReference type="EMBL" id="KIW45209.1"/>
    </source>
</evidence>
<dbReference type="GO" id="GO:0140096">
    <property type="term" value="F:catalytic activity, acting on a protein"/>
    <property type="evidence" value="ECO:0007669"/>
    <property type="project" value="UniProtKB-ARBA"/>
</dbReference>
<feature type="compositionally biased region" description="Acidic residues" evidence="2">
    <location>
        <begin position="298"/>
        <end position="309"/>
    </location>
</feature>
<dbReference type="EMBL" id="KN847334">
    <property type="protein sequence ID" value="KIW45209.1"/>
    <property type="molecule type" value="Genomic_DNA"/>
</dbReference>
<accession>A0A0D2EB28</accession>
<proteinExistence type="inferred from homology"/>
<organism evidence="4 5">
    <name type="scientific">Exophiala oligosperma</name>
    <dbReference type="NCBI Taxonomy" id="215243"/>
    <lineage>
        <taxon>Eukaryota</taxon>
        <taxon>Fungi</taxon>
        <taxon>Dikarya</taxon>
        <taxon>Ascomycota</taxon>
        <taxon>Pezizomycotina</taxon>
        <taxon>Eurotiomycetes</taxon>
        <taxon>Chaetothyriomycetidae</taxon>
        <taxon>Chaetothyriales</taxon>
        <taxon>Herpotrichiellaceae</taxon>
        <taxon>Exophiala</taxon>
    </lineage>
</organism>
<dbReference type="GeneID" id="27355685"/>
<dbReference type="GO" id="GO:1990444">
    <property type="term" value="F:F-box domain binding"/>
    <property type="evidence" value="ECO:0007669"/>
    <property type="project" value="TreeGrafter"/>
</dbReference>